<proteinExistence type="predicted"/>
<protein>
    <submittedName>
        <fullName evidence="2">Uncharacterized protein</fullName>
    </submittedName>
</protein>
<dbReference type="AlphaFoldDB" id="A0A9Q3PAL3"/>
<reference evidence="2" key="1">
    <citation type="submission" date="2021-03" db="EMBL/GenBank/DDBJ databases">
        <title>Draft genome sequence of rust myrtle Austropuccinia psidii MF-1, a brazilian biotype.</title>
        <authorList>
            <person name="Quecine M.C."/>
            <person name="Pachon D.M.R."/>
            <person name="Bonatelli M.L."/>
            <person name="Correr F.H."/>
            <person name="Franceschini L.M."/>
            <person name="Leite T.F."/>
            <person name="Margarido G.R.A."/>
            <person name="Almeida C.A."/>
            <person name="Ferrarezi J.A."/>
            <person name="Labate C.A."/>
        </authorList>
    </citation>
    <scope>NUCLEOTIDE SEQUENCE</scope>
    <source>
        <strain evidence="2">MF-1</strain>
    </source>
</reference>
<evidence type="ECO:0000313" key="2">
    <source>
        <dbReference type="EMBL" id="MBW0554225.1"/>
    </source>
</evidence>
<sequence>MVQDPLGAEFITQDLPCSFVEARILMVQAMGHFLVPWNPWVHSEIGPRGPPIAPMDCGLRRTVHVPQTIGPQEHQMAKKGHKFMKSKEHPRPRQGQKGHKLKFHQKSP</sequence>
<evidence type="ECO:0000256" key="1">
    <source>
        <dbReference type="SAM" id="MobiDB-lite"/>
    </source>
</evidence>
<name>A0A9Q3PAL3_9BASI</name>
<evidence type="ECO:0000313" key="3">
    <source>
        <dbReference type="Proteomes" id="UP000765509"/>
    </source>
</evidence>
<dbReference type="Proteomes" id="UP000765509">
    <property type="component" value="Unassembled WGS sequence"/>
</dbReference>
<comment type="caution">
    <text evidence="2">The sequence shown here is derived from an EMBL/GenBank/DDBJ whole genome shotgun (WGS) entry which is preliminary data.</text>
</comment>
<gene>
    <name evidence="2" type="ORF">O181_093940</name>
</gene>
<keyword evidence="3" id="KW-1185">Reference proteome</keyword>
<dbReference type="EMBL" id="AVOT02060854">
    <property type="protein sequence ID" value="MBW0554225.1"/>
    <property type="molecule type" value="Genomic_DNA"/>
</dbReference>
<organism evidence="2 3">
    <name type="scientific">Austropuccinia psidii MF-1</name>
    <dbReference type="NCBI Taxonomy" id="1389203"/>
    <lineage>
        <taxon>Eukaryota</taxon>
        <taxon>Fungi</taxon>
        <taxon>Dikarya</taxon>
        <taxon>Basidiomycota</taxon>
        <taxon>Pucciniomycotina</taxon>
        <taxon>Pucciniomycetes</taxon>
        <taxon>Pucciniales</taxon>
        <taxon>Sphaerophragmiaceae</taxon>
        <taxon>Austropuccinia</taxon>
    </lineage>
</organism>
<feature type="region of interest" description="Disordered" evidence="1">
    <location>
        <begin position="68"/>
        <end position="108"/>
    </location>
</feature>
<accession>A0A9Q3PAL3</accession>
<feature type="compositionally biased region" description="Basic residues" evidence="1">
    <location>
        <begin position="92"/>
        <end position="108"/>
    </location>
</feature>